<dbReference type="PANTHER" id="PTHR14453:SF67">
    <property type="entry name" value="POLY [ADP-RIBOSE] POLYMERASE"/>
    <property type="match status" value="1"/>
</dbReference>
<dbReference type="SMART" id="SM00506">
    <property type="entry name" value="A1pp"/>
    <property type="match status" value="1"/>
</dbReference>
<accession>A0A815N777</accession>
<dbReference type="PANTHER" id="PTHR14453">
    <property type="entry name" value="PARP/ZINC FINGER CCCH TYPE DOMAIN CONTAINING PROTEIN"/>
    <property type="match status" value="1"/>
</dbReference>
<evidence type="ECO:0000256" key="4">
    <source>
        <dbReference type="ARBA" id="ARBA00023027"/>
    </source>
</evidence>
<evidence type="ECO:0000256" key="5">
    <source>
        <dbReference type="ARBA" id="ARBA00023242"/>
    </source>
</evidence>
<dbReference type="InterPro" id="IPR002589">
    <property type="entry name" value="Macro_dom"/>
</dbReference>
<comment type="caution">
    <text evidence="9">The sequence shown here is derived from an EMBL/GenBank/DDBJ whole genome shotgun (WGS) entry which is preliminary data.</text>
</comment>
<dbReference type="OrthoDB" id="6133115at2759"/>
<keyword evidence="5" id="KW-0539">Nucleus</keyword>
<keyword evidence="4 6" id="KW-0520">NAD</keyword>
<feature type="domain" description="Macro" evidence="8">
    <location>
        <begin position="172"/>
        <end position="328"/>
    </location>
</feature>
<dbReference type="Pfam" id="PF00644">
    <property type="entry name" value="PARP"/>
    <property type="match status" value="1"/>
</dbReference>
<dbReference type="GO" id="GO:0005737">
    <property type="term" value="C:cytoplasm"/>
    <property type="evidence" value="ECO:0007669"/>
    <property type="project" value="TreeGrafter"/>
</dbReference>
<dbReference type="GO" id="GO:0003714">
    <property type="term" value="F:transcription corepressor activity"/>
    <property type="evidence" value="ECO:0007669"/>
    <property type="project" value="TreeGrafter"/>
</dbReference>
<feature type="domain" description="PARP catalytic" evidence="7">
    <location>
        <begin position="538"/>
        <end position="699"/>
    </location>
</feature>
<protein>
    <recommendedName>
        <fullName evidence="6">Poly [ADP-ribose] polymerase</fullName>
        <shortName evidence="6">PARP</shortName>
        <ecNumber evidence="6">2.4.2.-</ecNumber>
    </recommendedName>
</protein>
<dbReference type="Gene3D" id="3.40.220.10">
    <property type="entry name" value="Leucine Aminopeptidase, subunit E, domain 1"/>
    <property type="match status" value="2"/>
</dbReference>
<organism evidence="9 10">
    <name type="scientific">Adineta ricciae</name>
    <name type="common">Rotifer</name>
    <dbReference type="NCBI Taxonomy" id="249248"/>
    <lineage>
        <taxon>Eukaryota</taxon>
        <taxon>Metazoa</taxon>
        <taxon>Spiralia</taxon>
        <taxon>Gnathifera</taxon>
        <taxon>Rotifera</taxon>
        <taxon>Eurotatoria</taxon>
        <taxon>Bdelloidea</taxon>
        <taxon>Adinetida</taxon>
        <taxon>Adinetidae</taxon>
        <taxon>Adineta</taxon>
    </lineage>
</organism>
<evidence type="ECO:0000256" key="3">
    <source>
        <dbReference type="ARBA" id="ARBA00022679"/>
    </source>
</evidence>
<dbReference type="EC" id="2.4.2.-" evidence="6"/>
<name>A0A815N777_ADIRI</name>
<dbReference type="InterPro" id="IPR043472">
    <property type="entry name" value="Macro_dom-like"/>
</dbReference>
<evidence type="ECO:0000259" key="8">
    <source>
        <dbReference type="PROSITE" id="PS51154"/>
    </source>
</evidence>
<dbReference type="AlphaFoldDB" id="A0A815N777"/>
<dbReference type="Gene3D" id="3.90.228.10">
    <property type="match status" value="2"/>
</dbReference>
<evidence type="ECO:0000313" key="10">
    <source>
        <dbReference type="Proteomes" id="UP000663852"/>
    </source>
</evidence>
<dbReference type="GO" id="GO:0003950">
    <property type="term" value="F:NAD+ poly-ADP-ribosyltransferase activity"/>
    <property type="evidence" value="ECO:0007669"/>
    <property type="project" value="UniProtKB-UniRule"/>
</dbReference>
<evidence type="ECO:0000259" key="7">
    <source>
        <dbReference type="PROSITE" id="PS51059"/>
    </source>
</evidence>
<dbReference type="GO" id="GO:0005634">
    <property type="term" value="C:nucleus"/>
    <property type="evidence" value="ECO:0007669"/>
    <property type="project" value="UniProtKB-SubCell"/>
</dbReference>
<feature type="domain" description="Macro" evidence="8">
    <location>
        <begin position="351"/>
        <end position="527"/>
    </location>
</feature>
<proteinExistence type="predicted"/>
<sequence length="699" mass="78164">MFFSIKPVAFYTLRCTPEEEVNYRYCVLHRTFIMERNPYTRTSTMNSVFLSFGQEFFKMPRRNRYILFESFVLAMKRCAYPTDLLLADDNLSKRRRLEADTINVHSTSNVVNDPTLHSGAIFHLPTARFNHQDGIVPSYGHLNNESSSRRTVSNGCHDSDAVKQTTVTAIVLPETTRDEVVTGSISIHQGDLIAEDTDVIVVCRSSRTIRESVLEAGGYLMKLSYNNELDMGSTDPVISIAATGQVCARKAYFLAWKPSVDTDALRQSVSTFICDAMSKAASENVRSIAFPAIGCGGYGCTISLIAQTMVEAISQQLTLYPMSVSVVVQSDRTDVRNEFQKQVNLVQSTSQAGSVALGIGTGLIEVQMGDITRQNVDVIIGSSSSRILRRSIMSAAGADVQMAYADQCEKNPSALIVSLQPGRLPCKQIFFVKWQPDSDEKLLQQSLVDFVWTVIQNVISYKYTSVAFPAIGCGNHACPVDLVAKTIIKEIKHQLNIRNIPLSVKFIILPERQNVYDEFSKQVVSLNEDSGSSISRILPPNWTQSADSSLRCLVLSNTQEYNSIANDFDQTMNGRHISILRIERIQNVRWFVQYLAHSREFNKRLNENTERRLYHGCSHSAADSIIQDCFNRSFAGTHGATYGVGLYFSSNAAYSRRTTRGDRSVRSRPIGFDSTTDGNHIFVVYHDAQAYAEYLITFK</sequence>
<reference evidence="9" key="1">
    <citation type="submission" date="2021-02" db="EMBL/GenBank/DDBJ databases">
        <authorList>
            <person name="Nowell W R."/>
        </authorList>
    </citation>
    <scope>NUCLEOTIDE SEQUENCE</scope>
</reference>
<keyword evidence="2 6" id="KW-0328">Glycosyltransferase</keyword>
<keyword evidence="3 6" id="KW-0808">Transferase</keyword>
<dbReference type="SUPFAM" id="SSF52949">
    <property type="entry name" value="Macro domain-like"/>
    <property type="match status" value="2"/>
</dbReference>
<dbReference type="Pfam" id="PF01661">
    <property type="entry name" value="Macro"/>
    <property type="match status" value="1"/>
</dbReference>
<evidence type="ECO:0000313" key="9">
    <source>
        <dbReference type="EMBL" id="CAF1433121.1"/>
    </source>
</evidence>
<comment type="subcellular location">
    <subcellularLocation>
        <location evidence="1">Nucleus</location>
    </subcellularLocation>
</comment>
<dbReference type="SUPFAM" id="SSF56399">
    <property type="entry name" value="ADP-ribosylation"/>
    <property type="match status" value="1"/>
</dbReference>
<dbReference type="Proteomes" id="UP000663852">
    <property type="component" value="Unassembled WGS sequence"/>
</dbReference>
<dbReference type="GO" id="GO:0010629">
    <property type="term" value="P:negative regulation of gene expression"/>
    <property type="evidence" value="ECO:0007669"/>
    <property type="project" value="TreeGrafter"/>
</dbReference>
<gene>
    <name evidence="9" type="ORF">EDS130_LOCUS38343</name>
</gene>
<dbReference type="PROSITE" id="PS51154">
    <property type="entry name" value="MACRO"/>
    <property type="match status" value="2"/>
</dbReference>
<dbReference type="EMBL" id="CAJNOJ010000397">
    <property type="protein sequence ID" value="CAF1433121.1"/>
    <property type="molecule type" value="Genomic_DNA"/>
</dbReference>
<dbReference type="PROSITE" id="PS51059">
    <property type="entry name" value="PARP_CATALYTIC"/>
    <property type="match status" value="1"/>
</dbReference>
<evidence type="ECO:0000256" key="6">
    <source>
        <dbReference type="RuleBase" id="RU362114"/>
    </source>
</evidence>
<dbReference type="InterPro" id="IPR052056">
    <property type="entry name" value="Mono-ARTD/PARP"/>
</dbReference>
<evidence type="ECO:0000256" key="2">
    <source>
        <dbReference type="ARBA" id="ARBA00022676"/>
    </source>
</evidence>
<dbReference type="InterPro" id="IPR012317">
    <property type="entry name" value="Poly(ADP-ribose)pol_cat_dom"/>
</dbReference>
<evidence type="ECO:0000256" key="1">
    <source>
        <dbReference type="ARBA" id="ARBA00004123"/>
    </source>
</evidence>